<accession>A0ACC1MEY8</accession>
<organism evidence="1 2">
    <name type="scientific">Zarea fungicola</name>
    <dbReference type="NCBI Taxonomy" id="93591"/>
    <lineage>
        <taxon>Eukaryota</taxon>
        <taxon>Fungi</taxon>
        <taxon>Dikarya</taxon>
        <taxon>Ascomycota</taxon>
        <taxon>Pezizomycotina</taxon>
        <taxon>Sordariomycetes</taxon>
        <taxon>Hypocreomycetidae</taxon>
        <taxon>Hypocreales</taxon>
        <taxon>Cordycipitaceae</taxon>
        <taxon>Zarea</taxon>
    </lineage>
</organism>
<sequence>MVGGLQVKHGEDTWIDVKPNRGAYVVNIGDMLHKWTKGEYKSTVHRVLSPKENVHRYSLPYFFNGNLDARLIPFDQMANGTSEKVLTVKDHLLERIMATVLKEKQKKVQAKSAAA</sequence>
<proteinExistence type="predicted"/>
<reference evidence="1" key="1">
    <citation type="submission" date="2022-08" db="EMBL/GenBank/DDBJ databases">
        <title>Genome Sequence of Lecanicillium fungicola.</title>
        <authorList>
            <person name="Buettner E."/>
        </authorList>
    </citation>
    <scope>NUCLEOTIDE SEQUENCE</scope>
    <source>
        <strain evidence="1">Babe33</strain>
    </source>
</reference>
<dbReference type="EMBL" id="JANJQO010002933">
    <property type="protein sequence ID" value="KAJ2965570.1"/>
    <property type="molecule type" value="Genomic_DNA"/>
</dbReference>
<comment type="caution">
    <text evidence="1">The sequence shown here is derived from an EMBL/GenBank/DDBJ whole genome shotgun (WGS) entry which is preliminary data.</text>
</comment>
<dbReference type="Proteomes" id="UP001143910">
    <property type="component" value="Unassembled WGS sequence"/>
</dbReference>
<gene>
    <name evidence="1" type="ORF">NQ176_g10551</name>
</gene>
<evidence type="ECO:0000313" key="2">
    <source>
        <dbReference type="Proteomes" id="UP001143910"/>
    </source>
</evidence>
<protein>
    <submittedName>
        <fullName evidence="1">Uncharacterized protein</fullName>
    </submittedName>
</protein>
<evidence type="ECO:0000313" key="1">
    <source>
        <dbReference type="EMBL" id="KAJ2965570.1"/>
    </source>
</evidence>
<name>A0ACC1MEY8_9HYPO</name>
<keyword evidence="2" id="KW-1185">Reference proteome</keyword>